<protein>
    <submittedName>
        <fullName evidence="4">Oxidoreductase</fullName>
    </submittedName>
    <submittedName>
        <fullName evidence="3">Putative dehydrogenase</fullName>
    </submittedName>
</protein>
<dbReference type="STRING" id="887144.BJF91_13030"/>
<dbReference type="PANTHER" id="PTHR43249:SF1">
    <property type="entry name" value="D-GLUCOSIDE 3-DEHYDROGENASE"/>
    <property type="match status" value="1"/>
</dbReference>
<dbReference type="Proteomes" id="UP000544107">
    <property type="component" value="Unassembled WGS sequence"/>
</dbReference>
<dbReference type="EMBL" id="JACIED010000003">
    <property type="protein sequence ID" value="MBB4008618.1"/>
    <property type="molecule type" value="Genomic_DNA"/>
</dbReference>
<dbReference type="InterPro" id="IPR052515">
    <property type="entry name" value="Gfo/Idh/MocA_Oxidoreductase"/>
</dbReference>
<organism evidence="4 5">
    <name type="scientific">Allorhizobium taibaishanense</name>
    <dbReference type="NCBI Taxonomy" id="887144"/>
    <lineage>
        <taxon>Bacteria</taxon>
        <taxon>Pseudomonadati</taxon>
        <taxon>Pseudomonadota</taxon>
        <taxon>Alphaproteobacteria</taxon>
        <taxon>Hyphomicrobiales</taxon>
        <taxon>Rhizobiaceae</taxon>
        <taxon>Rhizobium/Agrobacterium group</taxon>
        <taxon>Allorhizobium</taxon>
    </lineage>
</organism>
<proteinExistence type="predicted"/>
<evidence type="ECO:0000313" key="3">
    <source>
        <dbReference type="EMBL" id="MBB4008618.1"/>
    </source>
</evidence>
<dbReference type="Proteomes" id="UP000185598">
    <property type="component" value="Unassembled WGS sequence"/>
</dbReference>
<accession>A0A1Q9A6U4</accession>
<evidence type="ECO:0000259" key="1">
    <source>
        <dbReference type="Pfam" id="PF01408"/>
    </source>
</evidence>
<sequence>MSRIFNVAVIGLGIGARHIREGYMPNTDIFKVATLCDLDPARLKQYGEEFSVDHRTGDFDAVLADPSIDVVDICTPPNTHYDLIVKALASGKHVICEKPLVGSLEEIDRLIVHEKAAKGRLMPIFQYRYGDGVHKARRIIEAGLAGKPYIATSETHWTRLADYYAVPWRGKWATELGGVLMTHAIHINDMLSYLMGPVASLFARVATRVNPIEVEDCVSLSLEMASGALATVSATLGAAEETSRLKLCFENVTFESSHAPYHPGGDPWTIIPANPEVDAKIEALLEGWVPMKQLFSGQMRDFHDCLVNDKPTPVTTEDSRRSLEFLTACYWSARQKQPVAFPIGSDNAYYDGWRKS</sequence>
<comment type="caution">
    <text evidence="4">The sequence shown here is derived from an EMBL/GenBank/DDBJ whole genome shotgun (WGS) entry which is preliminary data.</text>
</comment>
<dbReference type="SUPFAM" id="SSF51735">
    <property type="entry name" value="NAD(P)-binding Rossmann-fold domains"/>
    <property type="match status" value="1"/>
</dbReference>
<feature type="domain" description="GFO/IDH/MocA-like oxidoreductase" evidence="2">
    <location>
        <begin position="134"/>
        <end position="251"/>
    </location>
</feature>
<dbReference type="Gene3D" id="3.30.360.10">
    <property type="entry name" value="Dihydrodipicolinate Reductase, domain 2"/>
    <property type="match status" value="1"/>
</dbReference>
<evidence type="ECO:0000313" key="4">
    <source>
        <dbReference type="EMBL" id="OLP50244.1"/>
    </source>
</evidence>
<feature type="domain" description="Gfo/Idh/MocA-like oxidoreductase N-terminal" evidence="1">
    <location>
        <begin position="5"/>
        <end position="122"/>
    </location>
</feature>
<dbReference type="Gene3D" id="3.40.50.720">
    <property type="entry name" value="NAD(P)-binding Rossmann-like Domain"/>
    <property type="match status" value="1"/>
</dbReference>
<dbReference type="AlphaFoldDB" id="A0A1Q9A6U4"/>
<dbReference type="InterPro" id="IPR055170">
    <property type="entry name" value="GFO_IDH_MocA-like_dom"/>
</dbReference>
<evidence type="ECO:0000313" key="6">
    <source>
        <dbReference type="Proteomes" id="UP000544107"/>
    </source>
</evidence>
<dbReference type="EMBL" id="MKIN01000021">
    <property type="protein sequence ID" value="OLP50244.1"/>
    <property type="molecule type" value="Genomic_DNA"/>
</dbReference>
<dbReference type="SUPFAM" id="SSF55347">
    <property type="entry name" value="Glyceraldehyde-3-phosphate dehydrogenase-like, C-terminal domain"/>
    <property type="match status" value="1"/>
</dbReference>
<name>A0A1Q9A6U4_9HYPH</name>
<reference evidence="4 5" key="1">
    <citation type="submission" date="2016-09" db="EMBL/GenBank/DDBJ databases">
        <title>Rhizobium oryziradicis sp. nov., isolated from the root of rice.</title>
        <authorList>
            <person name="Zhao J."/>
            <person name="Zhang X."/>
        </authorList>
    </citation>
    <scope>NUCLEOTIDE SEQUENCE [LARGE SCALE GENOMIC DNA]</scope>
    <source>
        <strain evidence="4 5">14971</strain>
    </source>
</reference>
<keyword evidence="5" id="KW-1185">Reference proteome</keyword>
<dbReference type="OrthoDB" id="9781031at2"/>
<gene>
    <name evidence="4" type="ORF">BJF91_13030</name>
    <name evidence="3" type="ORF">GGQ71_002898</name>
</gene>
<dbReference type="Pfam" id="PF22725">
    <property type="entry name" value="GFO_IDH_MocA_C3"/>
    <property type="match status" value="1"/>
</dbReference>
<dbReference type="Pfam" id="PF01408">
    <property type="entry name" value="GFO_IDH_MocA"/>
    <property type="match status" value="1"/>
</dbReference>
<dbReference type="RefSeq" id="WP_075614135.1">
    <property type="nucleotide sequence ID" value="NZ_JACIED010000003.1"/>
</dbReference>
<dbReference type="InterPro" id="IPR036291">
    <property type="entry name" value="NAD(P)-bd_dom_sf"/>
</dbReference>
<evidence type="ECO:0000313" key="5">
    <source>
        <dbReference type="Proteomes" id="UP000185598"/>
    </source>
</evidence>
<dbReference type="GO" id="GO:0000166">
    <property type="term" value="F:nucleotide binding"/>
    <property type="evidence" value="ECO:0007669"/>
    <property type="project" value="InterPro"/>
</dbReference>
<reference evidence="3 6" key="2">
    <citation type="submission" date="2020-08" db="EMBL/GenBank/DDBJ databases">
        <title>Genomic Encyclopedia of Type Strains, Phase IV (KMG-IV): sequencing the most valuable type-strain genomes for metagenomic binning, comparative biology and taxonomic classification.</title>
        <authorList>
            <person name="Goeker M."/>
        </authorList>
    </citation>
    <scope>NUCLEOTIDE SEQUENCE [LARGE SCALE GENOMIC DNA]</scope>
    <source>
        <strain evidence="3 6">DSM 100021</strain>
    </source>
</reference>
<dbReference type="InterPro" id="IPR000683">
    <property type="entry name" value="Gfo/Idh/MocA-like_OxRdtase_N"/>
</dbReference>
<dbReference type="PANTHER" id="PTHR43249">
    <property type="entry name" value="UDP-N-ACETYL-2-AMINO-2-DEOXY-D-GLUCURONATE OXIDASE"/>
    <property type="match status" value="1"/>
</dbReference>
<evidence type="ECO:0000259" key="2">
    <source>
        <dbReference type="Pfam" id="PF22725"/>
    </source>
</evidence>